<organism evidence="3 4">
    <name type="scientific">Breznakia pachnodae</name>
    <dbReference type="NCBI Taxonomy" id="265178"/>
    <lineage>
        <taxon>Bacteria</taxon>
        <taxon>Bacillati</taxon>
        <taxon>Bacillota</taxon>
        <taxon>Erysipelotrichia</taxon>
        <taxon>Erysipelotrichales</taxon>
        <taxon>Erysipelotrichaceae</taxon>
        <taxon>Breznakia</taxon>
    </lineage>
</organism>
<keyword evidence="2" id="KW-0472">Membrane</keyword>
<keyword evidence="2" id="KW-0812">Transmembrane</keyword>
<protein>
    <recommendedName>
        <fullName evidence="5">Pesticidal crystal protein Cry22Aa Ig-like domain-containing protein</fullName>
    </recommendedName>
</protein>
<dbReference type="Proteomes" id="UP001230220">
    <property type="component" value="Unassembled WGS sequence"/>
</dbReference>
<sequence length="521" mass="54906">MNLGIQSKKVKIFGIVALVAAIAVPAVSALLPTDTKADRVDGEPMFEIMPIHTVTRNDGGGAYGTHEKASYEENGIQYFRDGDIIEVTIALPAEHGSIAFQDCVNYDKSKVTLLSGYYDIRSTLSRNYIDATWSTQVSALNNDPEHILVYGTTADYTKGGEFDGGVLAKMYFRVLPGVETAEGTAITFNFSQFQTAGYSNGARVYTHAGYDANRDAETAYFIPAPITVTAKTPGNGGGEEPKSVAPTLDISESNVAIFEGDLFDPSAYIKSAACESDATIDASSVVISEGTGTFTKHQPVEGSYVFKYTVTNDAGDTTEKTLTLSVAARTYTVKSIDTASKTIVLDAGTSSAKLEERINALKGEDFDVTIECNDGSTFVVPGKVLSGTTDTYRVDENDNLLAQTFNVNFKLALPMISYDTDGNRVVTPYNGNPSFASNVGTGTADVTVAVSITGDGDNSNQGGNTNKPSVDNTGNAAGGTKKPSTAAGSGADTGDTTNVPLLIFTALLAAGAMITLKIKKQ</sequence>
<dbReference type="InterPro" id="IPR013783">
    <property type="entry name" value="Ig-like_fold"/>
</dbReference>
<dbReference type="Gene3D" id="2.60.40.10">
    <property type="entry name" value="Immunoglobulins"/>
    <property type="match status" value="1"/>
</dbReference>
<accession>A0ABU0DY95</accession>
<feature type="region of interest" description="Disordered" evidence="1">
    <location>
        <begin position="452"/>
        <end position="492"/>
    </location>
</feature>
<feature type="compositionally biased region" description="Polar residues" evidence="1">
    <location>
        <begin position="456"/>
        <end position="475"/>
    </location>
</feature>
<comment type="caution">
    <text evidence="3">The sequence shown here is derived from an EMBL/GenBank/DDBJ whole genome shotgun (WGS) entry which is preliminary data.</text>
</comment>
<dbReference type="EMBL" id="JAUSUR010000001">
    <property type="protein sequence ID" value="MDQ0359612.1"/>
    <property type="molecule type" value="Genomic_DNA"/>
</dbReference>
<evidence type="ECO:0008006" key="5">
    <source>
        <dbReference type="Google" id="ProtNLM"/>
    </source>
</evidence>
<dbReference type="RefSeq" id="WP_307404871.1">
    <property type="nucleotide sequence ID" value="NZ_JAUSUR010000001.1"/>
</dbReference>
<keyword evidence="2" id="KW-1133">Transmembrane helix</keyword>
<evidence type="ECO:0000256" key="1">
    <source>
        <dbReference type="SAM" id="MobiDB-lite"/>
    </source>
</evidence>
<evidence type="ECO:0000313" key="4">
    <source>
        <dbReference type="Proteomes" id="UP001230220"/>
    </source>
</evidence>
<proteinExistence type="predicted"/>
<gene>
    <name evidence="3" type="ORF">J2S15_000343</name>
</gene>
<reference evidence="3 4" key="1">
    <citation type="submission" date="2023-07" db="EMBL/GenBank/DDBJ databases">
        <title>Genomic Encyclopedia of Type Strains, Phase IV (KMG-IV): sequencing the most valuable type-strain genomes for metagenomic binning, comparative biology and taxonomic classification.</title>
        <authorList>
            <person name="Goeker M."/>
        </authorList>
    </citation>
    <scope>NUCLEOTIDE SEQUENCE [LARGE SCALE GENOMIC DNA]</scope>
    <source>
        <strain evidence="3 4">DSM 16784</strain>
    </source>
</reference>
<feature type="transmembrane region" description="Helical" evidence="2">
    <location>
        <begin position="12"/>
        <end position="31"/>
    </location>
</feature>
<evidence type="ECO:0000313" key="3">
    <source>
        <dbReference type="EMBL" id="MDQ0359612.1"/>
    </source>
</evidence>
<keyword evidence="4" id="KW-1185">Reference proteome</keyword>
<evidence type="ECO:0000256" key="2">
    <source>
        <dbReference type="SAM" id="Phobius"/>
    </source>
</evidence>
<name>A0ABU0DY95_9FIRM</name>